<dbReference type="EMBL" id="ML119907">
    <property type="protein sequence ID" value="RPA71682.1"/>
    <property type="molecule type" value="Genomic_DNA"/>
</dbReference>
<organism evidence="3 4">
    <name type="scientific">Ascobolus immersus RN42</name>
    <dbReference type="NCBI Taxonomy" id="1160509"/>
    <lineage>
        <taxon>Eukaryota</taxon>
        <taxon>Fungi</taxon>
        <taxon>Dikarya</taxon>
        <taxon>Ascomycota</taxon>
        <taxon>Pezizomycotina</taxon>
        <taxon>Pezizomycetes</taxon>
        <taxon>Pezizales</taxon>
        <taxon>Ascobolaceae</taxon>
        <taxon>Ascobolus</taxon>
    </lineage>
</organism>
<sequence length="303" mass="34870">MASTSTGDLLQPAREMISQLLSSDTPAIVFAGFCVMSVAGLVLFSRVGNDDKHGEKVKEKEKTKLDKDKANDPKKQESPKGTTDKSGEGVKQVSRYEKELAEADKHGKRISTYQGYMGECDEHFDYFYPNHRVLIREGPLFMRSFVRLILAEITKERKKDGEPPCDFSGLCKQLCREDLSLSYEEDLDWADDDMCWGDSVARHSKWRLAEDKKLIGIWRENKAEYPMHWYILKGCEAFVGCSYGAWLLAFEIVSGSNVYWAEHAVLSREYFEEVFDAYPEVYTENKDQLKDIYNTLKNADRWI</sequence>
<keyword evidence="2" id="KW-1133">Transmembrane helix</keyword>
<gene>
    <name evidence="3" type="ORF">BJ508DRAFT_315391</name>
</gene>
<evidence type="ECO:0000313" key="4">
    <source>
        <dbReference type="Proteomes" id="UP000275078"/>
    </source>
</evidence>
<proteinExistence type="predicted"/>
<evidence type="ECO:0000256" key="2">
    <source>
        <dbReference type="SAM" id="Phobius"/>
    </source>
</evidence>
<evidence type="ECO:0000313" key="3">
    <source>
        <dbReference type="EMBL" id="RPA71682.1"/>
    </source>
</evidence>
<keyword evidence="2" id="KW-0812">Transmembrane</keyword>
<protein>
    <submittedName>
        <fullName evidence="3">Uncharacterized protein</fullName>
    </submittedName>
</protein>
<feature type="transmembrane region" description="Helical" evidence="2">
    <location>
        <begin position="25"/>
        <end position="44"/>
    </location>
</feature>
<keyword evidence="2" id="KW-0472">Membrane</keyword>
<feature type="region of interest" description="Disordered" evidence="1">
    <location>
        <begin position="52"/>
        <end position="92"/>
    </location>
</feature>
<accession>A0A3N4HB09</accession>
<keyword evidence="4" id="KW-1185">Reference proteome</keyword>
<evidence type="ECO:0000256" key="1">
    <source>
        <dbReference type="SAM" id="MobiDB-lite"/>
    </source>
</evidence>
<reference evidence="3 4" key="1">
    <citation type="journal article" date="2018" name="Nat. Ecol. Evol.">
        <title>Pezizomycetes genomes reveal the molecular basis of ectomycorrhizal truffle lifestyle.</title>
        <authorList>
            <person name="Murat C."/>
            <person name="Payen T."/>
            <person name="Noel B."/>
            <person name="Kuo A."/>
            <person name="Morin E."/>
            <person name="Chen J."/>
            <person name="Kohler A."/>
            <person name="Krizsan K."/>
            <person name="Balestrini R."/>
            <person name="Da Silva C."/>
            <person name="Montanini B."/>
            <person name="Hainaut M."/>
            <person name="Levati E."/>
            <person name="Barry K.W."/>
            <person name="Belfiori B."/>
            <person name="Cichocki N."/>
            <person name="Clum A."/>
            <person name="Dockter R.B."/>
            <person name="Fauchery L."/>
            <person name="Guy J."/>
            <person name="Iotti M."/>
            <person name="Le Tacon F."/>
            <person name="Lindquist E.A."/>
            <person name="Lipzen A."/>
            <person name="Malagnac F."/>
            <person name="Mello A."/>
            <person name="Molinier V."/>
            <person name="Miyauchi S."/>
            <person name="Poulain J."/>
            <person name="Riccioni C."/>
            <person name="Rubini A."/>
            <person name="Sitrit Y."/>
            <person name="Splivallo R."/>
            <person name="Traeger S."/>
            <person name="Wang M."/>
            <person name="Zifcakova L."/>
            <person name="Wipf D."/>
            <person name="Zambonelli A."/>
            <person name="Paolocci F."/>
            <person name="Nowrousian M."/>
            <person name="Ottonello S."/>
            <person name="Baldrian P."/>
            <person name="Spatafora J.W."/>
            <person name="Henrissat B."/>
            <person name="Nagy L.G."/>
            <person name="Aury J.M."/>
            <person name="Wincker P."/>
            <person name="Grigoriev I.V."/>
            <person name="Bonfante P."/>
            <person name="Martin F.M."/>
        </authorList>
    </citation>
    <scope>NUCLEOTIDE SEQUENCE [LARGE SCALE GENOMIC DNA]</scope>
    <source>
        <strain evidence="3 4">RN42</strain>
    </source>
</reference>
<dbReference type="Proteomes" id="UP000275078">
    <property type="component" value="Unassembled WGS sequence"/>
</dbReference>
<dbReference type="AlphaFoldDB" id="A0A3N4HB09"/>
<name>A0A3N4HB09_ASCIM</name>